<protein>
    <submittedName>
        <fullName evidence="2">Uncharacterized protein</fullName>
    </submittedName>
</protein>
<proteinExistence type="predicted"/>
<reference evidence="2" key="2">
    <citation type="submission" date="2020-04" db="EMBL/GenBank/DDBJ databases">
        <authorList>
            <consortium name="NCBI Genome Project"/>
        </authorList>
    </citation>
    <scope>NUCLEOTIDE SEQUENCE</scope>
    <source>
        <strain evidence="2">CBS 342.82</strain>
    </source>
</reference>
<organism evidence="2">
    <name type="scientific">Dissoconium aciculare CBS 342.82</name>
    <dbReference type="NCBI Taxonomy" id="1314786"/>
    <lineage>
        <taxon>Eukaryota</taxon>
        <taxon>Fungi</taxon>
        <taxon>Dikarya</taxon>
        <taxon>Ascomycota</taxon>
        <taxon>Pezizomycotina</taxon>
        <taxon>Dothideomycetes</taxon>
        <taxon>Dothideomycetidae</taxon>
        <taxon>Mycosphaerellales</taxon>
        <taxon>Dissoconiaceae</taxon>
        <taxon>Dissoconium</taxon>
    </lineage>
</organism>
<dbReference type="Proteomes" id="UP000504637">
    <property type="component" value="Unplaced"/>
</dbReference>
<name>A0A6J3LZ48_9PEZI</name>
<evidence type="ECO:0000313" key="2">
    <source>
        <dbReference type="RefSeq" id="XP_033456948.1"/>
    </source>
</evidence>
<gene>
    <name evidence="2" type="ORF">K489DRAFT_61621</name>
</gene>
<dbReference type="RefSeq" id="XP_033456948.1">
    <property type="nucleotide sequence ID" value="XM_033608765.1"/>
</dbReference>
<dbReference type="GeneID" id="54366565"/>
<reference evidence="2" key="1">
    <citation type="submission" date="2020-01" db="EMBL/GenBank/DDBJ databases">
        <authorList>
            <consortium name="DOE Joint Genome Institute"/>
            <person name="Haridas S."/>
            <person name="Albert R."/>
            <person name="Binder M."/>
            <person name="Bloem J."/>
            <person name="Labutti K."/>
            <person name="Salamov A."/>
            <person name="Andreopoulos B."/>
            <person name="Baker S.E."/>
            <person name="Barry K."/>
            <person name="Bills G."/>
            <person name="Bluhm B.H."/>
            <person name="Cannon C."/>
            <person name="Castanera R."/>
            <person name="Culley D.E."/>
            <person name="Daum C."/>
            <person name="Ezra D."/>
            <person name="Gonzalez J.B."/>
            <person name="Henrissat B."/>
            <person name="Kuo A."/>
            <person name="Liang C."/>
            <person name="Lipzen A."/>
            <person name="Lutzoni F."/>
            <person name="Magnuson J."/>
            <person name="Mondo S."/>
            <person name="Nolan M."/>
            <person name="Ohm R."/>
            <person name="Pangilinan J."/>
            <person name="Park H.-J."/>
            <person name="Ramirez L."/>
            <person name="Alfaro M."/>
            <person name="Sun H."/>
            <person name="Tritt A."/>
            <person name="Yoshinaga Y."/>
            <person name="Zwiers L.-H."/>
            <person name="Turgeon B.G."/>
            <person name="Goodwin S.B."/>
            <person name="Spatafora J.W."/>
            <person name="Crous P.W."/>
            <person name="Grigoriev I.V."/>
        </authorList>
    </citation>
    <scope>NUCLEOTIDE SEQUENCE</scope>
    <source>
        <strain evidence="2">CBS 342.82</strain>
    </source>
</reference>
<sequence>MCRSHLRWSPPELAGWLAGGAVRRRHTSQSFHRTCTMWCSQISSPFISSQDFIICTLLYFIIAADPHHQQQQDTLSLPALPNRGGEISCFAGMGMGWPLSPFTSQSLA</sequence>
<reference evidence="2" key="3">
    <citation type="submission" date="2025-08" db="UniProtKB">
        <authorList>
            <consortium name="RefSeq"/>
        </authorList>
    </citation>
    <scope>IDENTIFICATION</scope>
    <source>
        <strain evidence="2">CBS 342.82</strain>
    </source>
</reference>
<accession>A0A6J3LZ48</accession>
<evidence type="ECO:0000313" key="1">
    <source>
        <dbReference type="Proteomes" id="UP000504637"/>
    </source>
</evidence>
<keyword evidence="1" id="KW-1185">Reference proteome</keyword>
<dbReference type="AlphaFoldDB" id="A0A6J3LZ48"/>